<proteinExistence type="predicted"/>
<accession>A0A401LZI8</accession>
<gene>
    <name evidence="2" type="ORF">KGMB02408_38580</name>
</gene>
<dbReference type="GO" id="GO:0016491">
    <property type="term" value="F:oxidoreductase activity"/>
    <property type="evidence" value="ECO:0007669"/>
    <property type="project" value="InterPro"/>
</dbReference>
<dbReference type="Pfam" id="PF00578">
    <property type="entry name" value="AhpC-TSA"/>
    <property type="match status" value="1"/>
</dbReference>
<feature type="domain" description="Thioredoxin" evidence="1">
    <location>
        <begin position="39"/>
        <end position="175"/>
    </location>
</feature>
<dbReference type="PANTHER" id="PTHR42852:SF17">
    <property type="entry name" value="THIOREDOXIN-LIKE PROTEIN HI_1115"/>
    <property type="match status" value="1"/>
</dbReference>
<dbReference type="OrthoDB" id="462848at2"/>
<evidence type="ECO:0000313" key="3">
    <source>
        <dbReference type="Proteomes" id="UP000288079"/>
    </source>
</evidence>
<name>A0A401LZI8_9BACE</name>
<protein>
    <recommendedName>
        <fullName evidence="1">Thioredoxin domain-containing protein</fullName>
    </recommendedName>
</protein>
<dbReference type="Gene3D" id="3.40.30.10">
    <property type="entry name" value="Glutaredoxin"/>
    <property type="match status" value="1"/>
</dbReference>
<dbReference type="PROSITE" id="PS51352">
    <property type="entry name" value="THIOREDOXIN_2"/>
    <property type="match status" value="1"/>
</dbReference>
<dbReference type="GO" id="GO:0016209">
    <property type="term" value="F:antioxidant activity"/>
    <property type="evidence" value="ECO:0007669"/>
    <property type="project" value="InterPro"/>
</dbReference>
<evidence type="ECO:0000313" key="2">
    <source>
        <dbReference type="EMBL" id="GCB36913.1"/>
    </source>
</evidence>
<dbReference type="PANTHER" id="PTHR42852">
    <property type="entry name" value="THIOL:DISULFIDE INTERCHANGE PROTEIN DSBE"/>
    <property type="match status" value="1"/>
</dbReference>
<dbReference type="RefSeq" id="WP_125042384.1">
    <property type="nucleotide sequence ID" value="NZ_BHWB01000016.1"/>
</dbReference>
<dbReference type="AlphaFoldDB" id="A0A401LZI8"/>
<dbReference type="EMBL" id="BHWB01000016">
    <property type="protein sequence ID" value="GCB36913.1"/>
    <property type="molecule type" value="Genomic_DNA"/>
</dbReference>
<evidence type="ECO:0000259" key="1">
    <source>
        <dbReference type="PROSITE" id="PS51352"/>
    </source>
</evidence>
<keyword evidence="3" id="KW-1185">Reference proteome</keyword>
<dbReference type="PROSITE" id="PS51257">
    <property type="entry name" value="PROKAR_LIPOPROTEIN"/>
    <property type="match status" value="1"/>
</dbReference>
<reference evidence="2 3" key="1">
    <citation type="submission" date="2018-10" db="EMBL/GenBank/DDBJ databases">
        <title>Draft Genome Sequence of Bacteroides sp. KCTC 15687.</title>
        <authorList>
            <person name="Yu S.Y."/>
            <person name="Kim J.S."/>
            <person name="Oh B.S."/>
            <person name="Park S.H."/>
            <person name="Kang S.W."/>
            <person name="Park J.E."/>
            <person name="Choi S.H."/>
            <person name="Han K.I."/>
            <person name="Lee K.C."/>
            <person name="Eom M.K."/>
            <person name="Suh M.K."/>
            <person name="Lee D.H."/>
            <person name="Yoon H."/>
            <person name="Kim B."/>
            <person name="Yang S.J."/>
            <person name="Lee J.S."/>
            <person name="Lee J.H."/>
        </authorList>
    </citation>
    <scope>NUCLEOTIDE SEQUENCE [LARGE SCALE GENOMIC DNA]</scope>
    <source>
        <strain evidence="2 3">KCTC 15687</strain>
    </source>
</reference>
<organism evidence="2 3">
    <name type="scientific">Bacteroides faecalis</name>
    <dbReference type="NCBI Taxonomy" id="2447885"/>
    <lineage>
        <taxon>Bacteria</taxon>
        <taxon>Pseudomonadati</taxon>
        <taxon>Bacteroidota</taxon>
        <taxon>Bacteroidia</taxon>
        <taxon>Bacteroidales</taxon>
        <taxon>Bacteroidaceae</taxon>
        <taxon>Bacteroides</taxon>
    </lineage>
</organism>
<dbReference type="InterPro" id="IPR036249">
    <property type="entry name" value="Thioredoxin-like_sf"/>
</dbReference>
<comment type="caution">
    <text evidence="2">The sequence shown here is derived from an EMBL/GenBank/DDBJ whole genome shotgun (WGS) entry which is preliminary data.</text>
</comment>
<dbReference type="InterPro" id="IPR000866">
    <property type="entry name" value="AhpC/TSA"/>
</dbReference>
<dbReference type="CDD" id="cd02966">
    <property type="entry name" value="TlpA_like_family"/>
    <property type="match status" value="1"/>
</dbReference>
<sequence>MHNNNEKKIVDYLLLLTVSVFFLTGCIQDDDEEPNGANIQVNDELPTFSVRLNTGETITSQSLEGKISFIVLMSVTCPDCIAELPVIERLYTEYKKDKDIVIFTISREQGEQIVGKFWEEQHYTMPYSAQEDRTVYSLFAKSGVPRIYISNKNRIVQYIYIQMILLPNMRSLKQI</sequence>
<dbReference type="InterPro" id="IPR013766">
    <property type="entry name" value="Thioredoxin_domain"/>
</dbReference>
<dbReference type="InterPro" id="IPR050553">
    <property type="entry name" value="Thioredoxin_ResA/DsbE_sf"/>
</dbReference>
<dbReference type="Proteomes" id="UP000288079">
    <property type="component" value="Unassembled WGS sequence"/>
</dbReference>
<dbReference type="SUPFAM" id="SSF52833">
    <property type="entry name" value="Thioredoxin-like"/>
    <property type="match status" value="1"/>
</dbReference>